<organism evidence="1 2">
    <name type="scientific">Stegodyphus mimosarum</name>
    <name type="common">African social velvet spider</name>
    <dbReference type="NCBI Taxonomy" id="407821"/>
    <lineage>
        <taxon>Eukaryota</taxon>
        <taxon>Metazoa</taxon>
        <taxon>Ecdysozoa</taxon>
        <taxon>Arthropoda</taxon>
        <taxon>Chelicerata</taxon>
        <taxon>Arachnida</taxon>
        <taxon>Araneae</taxon>
        <taxon>Araneomorphae</taxon>
        <taxon>Entelegynae</taxon>
        <taxon>Eresoidea</taxon>
        <taxon>Eresidae</taxon>
        <taxon>Stegodyphus</taxon>
    </lineage>
</organism>
<dbReference type="Proteomes" id="UP000054359">
    <property type="component" value="Unassembled WGS sequence"/>
</dbReference>
<dbReference type="EMBL" id="KK116555">
    <property type="protein sequence ID" value="KFM68112.1"/>
    <property type="molecule type" value="Genomic_DNA"/>
</dbReference>
<sequence length="39" mass="4558">MEFNITTARNNRINNRILTVFDRLQNLSKTKIAFFWGGG</sequence>
<keyword evidence="2" id="KW-1185">Reference proteome</keyword>
<gene>
    <name evidence="1" type="ORF">X975_16906</name>
</gene>
<feature type="non-terminal residue" evidence="1">
    <location>
        <position position="39"/>
    </location>
</feature>
<proteinExistence type="predicted"/>
<protein>
    <submittedName>
        <fullName evidence="1">Uncharacterized protein</fullName>
    </submittedName>
</protein>
<evidence type="ECO:0000313" key="1">
    <source>
        <dbReference type="EMBL" id="KFM68112.1"/>
    </source>
</evidence>
<reference evidence="1 2" key="1">
    <citation type="submission" date="2013-11" db="EMBL/GenBank/DDBJ databases">
        <title>Genome sequencing of Stegodyphus mimosarum.</title>
        <authorList>
            <person name="Bechsgaard J."/>
        </authorList>
    </citation>
    <scope>NUCLEOTIDE SEQUENCE [LARGE SCALE GENOMIC DNA]</scope>
</reference>
<evidence type="ECO:0000313" key="2">
    <source>
        <dbReference type="Proteomes" id="UP000054359"/>
    </source>
</evidence>
<dbReference type="AlphaFoldDB" id="A0A087TSM3"/>
<accession>A0A087TSM3</accession>
<name>A0A087TSM3_STEMI</name>